<dbReference type="EMBL" id="CAJNNV010025526">
    <property type="protein sequence ID" value="CAE8614904.1"/>
    <property type="molecule type" value="Genomic_DNA"/>
</dbReference>
<keyword evidence="5" id="KW-1185">Reference proteome</keyword>
<dbReference type="OrthoDB" id="435127at2759"/>
<evidence type="ECO:0000313" key="4">
    <source>
        <dbReference type="EMBL" id="CAE8646352.1"/>
    </source>
</evidence>
<proteinExistence type="predicted"/>
<dbReference type="Proteomes" id="UP000626109">
    <property type="component" value="Unassembled WGS sequence"/>
</dbReference>
<sequence length="142" mass="15793">MPYLDVDGASYLALGPSDDDGVDDFWEDTRPLFASKWQRCGVAALCTVLTCYFLPMLSFIPLVLFGGVQLPSPWAEGYNNATATPFVVSHDMPTGNWYWDLPTVTALLLLLPFGLLGFAYVLKMNLPSSHVEEDQMLDVRHC</sequence>
<dbReference type="EMBL" id="CAJNNW010004357">
    <property type="protein sequence ID" value="CAE8646352.1"/>
    <property type="molecule type" value="Genomic_DNA"/>
</dbReference>
<evidence type="ECO:0000313" key="5">
    <source>
        <dbReference type="Proteomes" id="UP000654075"/>
    </source>
</evidence>
<feature type="transmembrane region" description="Helical" evidence="1">
    <location>
        <begin position="101"/>
        <end position="122"/>
    </location>
</feature>
<evidence type="ECO:0000313" key="3">
    <source>
        <dbReference type="EMBL" id="CAE8614904.1"/>
    </source>
</evidence>
<dbReference type="Proteomes" id="UP000654075">
    <property type="component" value="Unassembled WGS sequence"/>
</dbReference>
<keyword evidence="1" id="KW-1133">Transmembrane helix</keyword>
<protein>
    <submittedName>
        <fullName evidence="2">Uncharacterized protein</fullName>
    </submittedName>
</protein>
<gene>
    <name evidence="2" type="ORF">PGLA1383_LOCUS12820</name>
    <name evidence="3" type="ORF">PGLA1383_LOCUS32624</name>
    <name evidence="4" type="ORF">PGLA2088_LOCUS4731</name>
</gene>
<keyword evidence="1" id="KW-0472">Membrane</keyword>
<accession>A0A813DZV9</accession>
<comment type="caution">
    <text evidence="2">The sequence shown here is derived from an EMBL/GenBank/DDBJ whole genome shotgun (WGS) entry which is preliminary data.</text>
</comment>
<dbReference type="AlphaFoldDB" id="A0A813DZV9"/>
<feature type="transmembrane region" description="Helical" evidence="1">
    <location>
        <begin position="40"/>
        <end position="64"/>
    </location>
</feature>
<evidence type="ECO:0000256" key="1">
    <source>
        <dbReference type="SAM" id="Phobius"/>
    </source>
</evidence>
<dbReference type="EMBL" id="CAJNNV010006916">
    <property type="protein sequence ID" value="CAE8594258.1"/>
    <property type="molecule type" value="Genomic_DNA"/>
</dbReference>
<reference evidence="2" key="1">
    <citation type="submission" date="2021-02" db="EMBL/GenBank/DDBJ databases">
        <authorList>
            <person name="Dougan E. K."/>
            <person name="Rhodes N."/>
            <person name="Thang M."/>
            <person name="Chan C."/>
        </authorList>
    </citation>
    <scope>NUCLEOTIDE SEQUENCE</scope>
</reference>
<keyword evidence="1" id="KW-0812">Transmembrane</keyword>
<evidence type="ECO:0000313" key="2">
    <source>
        <dbReference type="EMBL" id="CAE8594258.1"/>
    </source>
</evidence>
<name>A0A813DZV9_POLGL</name>
<organism evidence="2 5">
    <name type="scientific">Polarella glacialis</name>
    <name type="common">Dinoflagellate</name>
    <dbReference type="NCBI Taxonomy" id="89957"/>
    <lineage>
        <taxon>Eukaryota</taxon>
        <taxon>Sar</taxon>
        <taxon>Alveolata</taxon>
        <taxon>Dinophyceae</taxon>
        <taxon>Suessiales</taxon>
        <taxon>Suessiaceae</taxon>
        <taxon>Polarella</taxon>
    </lineage>
</organism>